<evidence type="ECO:0000313" key="1">
    <source>
        <dbReference type="EMBL" id="STF41555.1"/>
    </source>
</evidence>
<protein>
    <submittedName>
        <fullName evidence="1">Putative iron transport transcriptional regulator</fullName>
    </submittedName>
</protein>
<dbReference type="SUPFAM" id="SSF53697">
    <property type="entry name" value="SIS domain"/>
    <property type="match status" value="1"/>
</dbReference>
<proteinExistence type="predicted"/>
<organism evidence="1 2">
    <name type="scientific">Escherichia coli</name>
    <dbReference type="NCBI Taxonomy" id="562"/>
    <lineage>
        <taxon>Bacteria</taxon>
        <taxon>Pseudomonadati</taxon>
        <taxon>Pseudomonadota</taxon>
        <taxon>Gammaproteobacteria</taxon>
        <taxon>Enterobacterales</taxon>
        <taxon>Enterobacteriaceae</taxon>
        <taxon>Escherichia</taxon>
    </lineage>
</organism>
<reference evidence="1 2" key="1">
    <citation type="submission" date="2018-06" db="EMBL/GenBank/DDBJ databases">
        <authorList>
            <consortium name="Pathogen Informatics"/>
            <person name="Doyle S."/>
        </authorList>
    </citation>
    <scope>NUCLEOTIDE SEQUENCE [LARGE SCALE GENOMIC DNA]</scope>
    <source>
        <strain evidence="1 2">NCTC7928</strain>
    </source>
</reference>
<dbReference type="GO" id="GO:0097367">
    <property type="term" value="F:carbohydrate derivative binding"/>
    <property type="evidence" value="ECO:0007669"/>
    <property type="project" value="InterPro"/>
</dbReference>
<dbReference type="AlphaFoldDB" id="A0A376LE54"/>
<name>A0A376LE54_ECOLX</name>
<sequence length="101" mass="11449">MMAQKSAHREGLTTLREARRLGIPVILLTNALDSRFSKDASIVIHVPRGMKKGKRRYMVRYCCGLEMIVWSVASAVPQRAVKTIKRINDFHRGLKTGRKNG</sequence>
<accession>A0A376LE54</accession>
<dbReference type="Proteomes" id="UP000254877">
    <property type="component" value="Unassembled WGS sequence"/>
</dbReference>
<dbReference type="EMBL" id="UGAB01000002">
    <property type="protein sequence ID" value="STF41555.1"/>
    <property type="molecule type" value="Genomic_DNA"/>
</dbReference>
<dbReference type="InterPro" id="IPR046348">
    <property type="entry name" value="SIS_dom_sf"/>
</dbReference>
<dbReference type="Gene3D" id="3.40.50.10490">
    <property type="entry name" value="Glucose-6-phosphate isomerase like protein, domain 1"/>
    <property type="match status" value="1"/>
</dbReference>
<dbReference type="GO" id="GO:1901135">
    <property type="term" value="P:carbohydrate derivative metabolic process"/>
    <property type="evidence" value="ECO:0007669"/>
    <property type="project" value="InterPro"/>
</dbReference>
<gene>
    <name evidence="1" type="primary">fitR_1</name>
    <name evidence="1" type="ORF">NCTC7928_02159</name>
</gene>
<evidence type="ECO:0000313" key="2">
    <source>
        <dbReference type="Proteomes" id="UP000254877"/>
    </source>
</evidence>